<organism evidence="1 2">
    <name type="scientific">Acetobacterium wieringae</name>
    <dbReference type="NCBI Taxonomy" id="52694"/>
    <lineage>
        <taxon>Bacteria</taxon>
        <taxon>Bacillati</taxon>
        <taxon>Bacillota</taxon>
        <taxon>Clostridia</taxon>
        <taxon>Eubacteriales</taxon>
        <taxon>Eubacteriaceae</taxon>
        <taxon>Acetobacterium</taxon>
    </lineage>
</organism>
<proteinExistence type="predicted"/>
<dbReference type="Proteomes" id="UP000176244">
    <property type="component" value="Unassembled WGS sequence"/>
</dbReference>
<gene>
    <name evidence="1" type="ORF">ACWI_31760</name>
</gene>
<name>A0A1F2PD39_9FIRM</name>
<comment type="caution">
    <text evidence="1">The sequence shown here is derived from an EMBL/GenBank/DDBJ whole genome shotgun (WGS) entry which is preliminary data.</text>
</comment>
<dbReference type="OrthoDB" id="5516583at2"/>
<evidence type="ECO:0000313" key="1">
    <source>
        <dbReference type="EMBL" id="OFV69319.1"/>
    </source>
</evidence>
<accession>A0A1F2PD39</accession>
<dbReference type="EMBL" id="LKEU01000042">
    <property type="protein sequence ID" value="OFV69319.1"/>
    <property type="molecule type" value="Genomic_DNA"/>
</dbReference>
<dbReference type="RefSeq" id="WP_070372433.1">
    <property type="nucleotide sequence ID" value="NZ_LKEU01000042.1"/>
</dbReference>
<protein>
    <submittedName>
        <fullName evidence="1">Uncharacterized protein</fullName>
    </submittedName>
</protein>
<dbReference type="AlphaFoldDB" id="A0A1F2PD39"/>
<evidence type="ECO:0000313" key="2">
    <source>
        <dbReference type="Proteomes" id="UP000176244"/>
    </source>
</evidence>
<sequence>MQTCFSCGINLEDDDVYEVKGKIFCDDCAMGQHKVTQTCDPSAVHSAKLDRKNSGQTGIDGLTDPQKNLYLFMKDCGGVTMPQCVEKFGLTPDEISTNMSVLRHLELAKGQKRADGVYFVVWEA</sequence>
<reference evidence="1 2" key="1">
    <citation type="submission" date="2015-09" db="EMBL/GenBank/DDBJ databases">
        <title>Genome sequence of Acetobacterium wieringae DSM 1911.</title>
        <authorList>
            <person name="Poehlein A."/>
            <person name="Bengelsdorf F.R."/>
            <person name="Schiel-Bengelsdorf B."/>
            <person name="Duerre P."/>
            <person name="Daniel R."/>
        </authorList>
    </citation>
    <scope>NUCLEOTIDE SEQUENCE [LARGE SCALE GENOMIC DNA]</scope>
    <source>
        <strain evidence="1 2">DSM 1911</strain>
    </source>
</reference>